<dbReference type="Pfam" id="PF10110">
    <property type="entry name" value="GPDPase_memb"/>
    <property type="match status" value="1"/>
</dbReference>
<evidence type="ECO:0000256" key="2">
    <source>
        <dbReference type="SAM" id="Phobius"/>
    </source>
</evidence>
<feature type="transmembrane region" description="Helical" evidence="2">
    <location>
        <begin position="326"/>
        <end position="356"/>
    </location>
</feature>
<feature type="transmembrane region" description="Helical" evidence="2">
    <location>
        <begin position="232"/>
        <end position="258"/>
    </location>
</feature>
<feature type="transmembrane region" description="Helical" evidence="2">
    <location>
        <begin position="194"/>
        <end position="226"/>
    </location>
</feature>
<evidence type="ECO:0000256" key="1">
    <source>
        <dbReference type="SAM" id="MobiDB-lite"/>
    </source>
</evidence>
<dbReference type="RefSeq" id="WP_129204334.1">
    <property type="nucleotide sequence ID" value="NZ_CP035495.1"/>
</dbReference>
<feature type="transmembrane region" description="Helical" evidence="2">
    <location>
        <begin position="93"/>
        <end position="116"/>
    </location>
</feature>
<accession>A0A4P6ELT5</accession>
<feature type="domain" description="Glycerophosphoryl diester phosphodiesterase membrane" evidence="3">
    <location>
        <begin position="245"/>
        <end position="364"/>
    </location>
</feature>
<dbReference type="InterPro" id="IPR025403">
    <property type="entry name" value="TgpA-like_C"/>
</dbReference>
<gene>
    <name evidence="5" type="ORF">ET495_08830</name>
</gene>
<feature type="region of interest" description="Disordered" evidence="1">
    <location>
        <begin position="1"/>
        <end position="62"/>
    </location>
</feature>
<dbReference type="KEGG" id="xyl:ET495_08830"/>
<sequence>MSTPQQPDDVRPVPPDPGSVPPPAGWGDVPRYGRYGAASAQARSPYGSPAGPSPYRPPADRPGIVPLRPLTLGEIYDGAFGAVRHNPAVMLGLAFLVILAATVVGVLVGELLVAPFTRFLSPVFSDPGLRETEDLFGFGAGEVARLYATTSGAALAFLLAGPIVNGILTVSVSRSVLGEKASVRDVWARVGPRVWLLLAWSLLQTVALLVVGCVLLFVTFLLTIAAEQASTALAVLVVIPMLLGTVAVLAWLGIRLLLVPPALALERAPLWATVRRAWILTRRSFWRTFGIYLLAYVIVSVIAQIIAGALGVVGGVASLSSQSVGMAVFVTTVVTTVISTAISTIFLAGVVSLMYIDLRMRREGLDVTLAATAAARGTESVRVPLTLAGIVLTDVPVVPDRDTARRWLVEELSRSEYATESSLLRRLWEWFMGLFDGIPALTAPSWPVLLGTVVVVAAVLLVARWVTGPVRLARTRASAAPLVAPDDTRTAAQLRAAADAAAARGDWSTAVADGFRAVVRGLEERTVLDVQPGRTAQEAAQAATARLPALDAPLHAGATLFDDVVYGEHGAGPADAASVRELDVAVGAARVGPLRATADALTGAGASLDGRGPT</sequence>
<keyword evidence="2" id="KW-1133">Transmembrane helix</keyword>
<organism evidence="5 6">
    <name type="scientific">Xylanimonas allomyrinae</name>
    <dbReference type="NCBI Taxonomy" id="2509459"/>
    <lineage>
        <taxon>Bacteria</taxon>
        <taxon>Bacillati</taxon>
        <taxon>Actinomycetota</taxon>
        <taxon>Actinomycetes</taxon>
        <taxon>Micrococcales</taxon>
        <taxon>Promicromonosporaceae</taxon>
        <taxon>Xylanimonas</taxon>
    </lineage>
</organism>
<feature type="transmembrane region" description="Helical" evidence="2">
    <location>
        <begin position="289"/>
        <end position="314"/>
    </location>
</feature>
<keyword evidence="2" id="KW-0812">Transmembrane</keyword>
<keyword evidence="2" id="KW-0472">Membrane</keyword>
<proteinExistence type="predicted"/>
<evidence type="ECO:0000259" key="3">
    <source>
        <dbReference type="Pfam" id="PF10110"/>
    </source>
</evidence>
<dbReference type="InterPro" id="IPR018476">
    <property type="entry name" value="GlyceroP-diester-Pdiesterase_M"/>
</dbReference>
<evidence type="ECO:0000313" key="5">
    <source>
        <dbReference type="EMBL" id="QAY63335.1"/>
    </source>
</evidence>
<feature type="transmembrane region" description="Helical" evidence="2">
    <location>
        <begin position="153"/>
        <end position="173"/>
    </location>
</feature>
<evidence type="ECO:0000313" key="6">
    <source>
        <dbReference type="Proteomes" id="UP000291758"/>
    </source>
</evidence>
<dbReference type="Proteomes" id="UP000291758">
    <property type="component" value="Chromosome"/>
</dbReference>
<name>A0A4P6ELT5_9MICO</name>
<dbReference type="Pfam" id="PF13559">
    <property type="entry name" value="DUF4129"/>
    <property type="match status" value="1"/>
</dbReference>
<dbReference type="AlphaFoldDB" id="A0A4P6ELT5"/>
<dbReference type="OrthoDB" id="121140at2"/>
<reference evidence="5 6" key="1">
    <citation type="submission" date="2019-01" db="EMBL/GenBank/DDBJ databases">
        <title>Genome sequencing of strain 2JSPR-7.</title>
        <authorList>
            <person name="Heo J."/>
            <person name="Kim S.-J."/>
            <person name="Kim J.-S."/>
            <person name="Hong S.-B."/>
            <person name="Kwon S.-W."/>
        </authorList>
    </citation>
    <scope>NUCLEOTIDE SEQUENCE [LARGE SCALE GENOMIC DNA]</scope>
    <source>
        <strain evidence="5 6">2JSPR-7</strain>
    </source>
</reference>
<feature type="domain" description="Protein-glutamine gamma-glutamyltransferase-like C-terminal" evidence="4">
    <location>
        <begin position="515"/>
        <end position="582"/>
    </location>
</feature>
<evidence type="ECO:0000259" key="4">
    <source>
        <dbReference type="Pfam" id="PF13559"/>
    </source>
</evidence>
<feature type="compositionally biased region" description="Pro residues" evidence="1">
    <location>
        <begin position="12"/>
        <end position="24"/>
    </location>
</feature>
<keyword evidence="6" id="KW-1185">Reference proteome</keyword>
<feature type="transmembrane region" description="Helical" evidence="2">
    <location>
        <begin position="448"/>
        <end position="466"/>
    </location>
</feature>
<dbReference type="EMBL" id="CP035495">
    <property type="protein sequence ID" value="QAY63335.1"/>
    <property type="molecule type" value="Genomic_DNA"/>
</dbReference>
<protein>
    <submittedName>
        <fullName evidence="5">DUF4129 domain-containing protein</fullName>
    </submittedName>
</protein>